<dbReference type="Proteomes" id="UP000664369">
    <property type="component" value="Unassembled WGS sequence"/>
</dbReference>
<proteinExistence type="predicted"/>
<protein>
    <submittedName>
        <fullName evidence="2">Uncharacterized protein</fullName>
    </submittedName>
</protein>
<dbReference type="EMBL" id="JAGETZ010000013">
    <property type="protein sequence ID" value="MBO2011933.1"/>
    <property type="molecule type" value="Genomic_DNA"/>
</dbReference>
<evidence type="ECO:0000256" key="1">
    <source>
        <dbReference type="SAM" id="Coils"/>
    </source>
</evidence>
<feature type="coiled-coil region" evidence="1">
    <location>
        <begin position="67"/>
        <end position="115"/>
    </location>
</feature>
<accession>A0ABS3QLV2</accession>
<gene>
    <name evidence="2" type="ORF">J4E00_22905</name>
</gene>
<keyword evidence="3" id="KW-1185">Reference proteome</keyword>
<evidence type="ECO:0000313" key="3">
    <source>
        <dbReference type="Proteomes" id="UP000664369"/>
    </source>
</evidence>
<organism evidence="2 3">
    <name type="scientific">Hymenobacter negativus</name>
    <dbReference type="NCBI Taxonomy" id="2795026"/>
    <lineage>
        <taxon>Bacteria</taxon>
        <taxon>Pseudomonadati</taxon>
        <taxon>Bacteroidota</taxon>
        <taxon>Cytophagia</taxon>
        <taxon>Cytophagales</taxon>
        <taxon>Hymenobacteraceae</taxon>
        <taxon>Hymenobacter</taxon>
    </lineage>
</organism>
<evidence type="ECO:0000313" key="2">
    <source>
        <dbReference type="EMBL" id="MBO2011933.1"/>
    </source>
</evidence>
<sequence length="155" mass="17675">MDYDGGRDAAARLGWRFGFAQVPRLNSNRAEAQAASKPGIKRSFRRAALSSPKIYSPVASSQQLAQLDRLERQITTLVAAYQQLREELADANTTVQQLRADVREKDRLLKERQNQENIVKLVHTIAGEPTHANELKLRLNEYIRELDKCLAYLRD</sequence>
<name>A0ABS3QLV2_9BACT</name>
<dbReference type="RefSeq" id="WP_208177616.1">
    <property type="nucleotide sequence ID" value="NZ_JAGETZ010000013.1"/>
</dbReference>
<comment type="caution">
    <text evidence="2">The sequence shown here is derived from an EMBL/GenBank/DDBJ whole genome shotgun (WGS) entry which is preliminary data.</text>
</comment>
<reference evidence="2 3" key="1">
    <citation type="submission" date="2021-03" db="EMBL/GenBank/DDBJ databases">
        <authorList>
            <person name="Kim M.K."/>
        </authorList>
    </citation>
    <scope>NUCLEOTIDE SEQUENCE [LARGE SCALE GENOMIC DNA]</scope>
    <source>
        <strain evidence="2 3">BT442</strain>
    </source>
</reference>
<keyword evidence="1" id="KW-0175">Coiled coil</keyword>